<comment type="caution">
    <text evidence="1">The sequence shown here is derived from an EMBL/GenBank/DDBJ whole genome shotgun (WGS) entry which is preliminary data.</text>
</comment>
<reference evidence="1" key="1">
    <citation type="submission" date="2021-01" db="EMBL/GenBank/DDBJ databases">
        <authorList>
            <consortium name="Genoscope - CEA"/>
            <person name="William W."/>
        </authorList>
    </citation>
    <scope>NUCLEOTIDE SEQUENCE</scope>
</reference>
<name>A0A8S1T4X2_9CILI</name>
<keyword evidence="2" id="KW-1185">Reference proteome</keyword>
<sequence>MCNHQNKYFRSILFQKSSMTKQNYIIFFLFLSQTSKLKENDLIIDNFCKDLKKLNKKSHLIFFVLFIQQPYPYDDESLHFLVALHEQNTFMETKQNTQLLPILIRIIIES</sequence>
<proteinExistence type="predicted"/>
<evidence type="ECO:0000313" key="1">
    <source>
        <dbReference type="EMBL" id="CAD8145812.1"/>
    </source>
</evidence>
<accession>A0A8S1T4X2</accession>
<dbReference type="AlphaFoldDB" id="A0A8S1T4X2"/>
<evidence type="ECO:0000313" key="2">
    <source>
        <dbReference type="Proteomes" id="UP000689195"/>
    </source>
</evidence>
<dbReference type="EMBL" id="CAJJDO010000015">
    <property type="protein sequence ID" value="CAD8145812.1"/>
    <property type="molecule type" value="Genomic_DNA"/>
</dbReference>
<organism evidence="1 2">
    <name type="scientific">Paramecium pentaurelia</name>
    <dbReference type="NCBI Taxonomy" id="43138"/>
    <lineage>
        <taxon>Eukaryota</taxon>
        <taxon>Sar</taxon>
        <taxon>Alveolata</taxon>
        <taxon>Ciliophora</taxon>
        <taxon>Intramacronucleata</taxon>
        <taxon>Oligohymenophorea</taxon>
        <taxon>Peniculida</taxon>
        <taxon>Parameciidae</taxon>
        <taxon>Paramecium</taxon>
    </lineage>
</organism>
<gene>
    <name evidence="1" type="ORF">PPENT_87.1.T0150013</name>
</gene>
<protein>
    <submittedName>
        <fullName evidence="1">Uncharacterized protein</fullName>
    </submittedName>
</protein>
<dbReference type="Proteomes" id="UP000689195">
    <property type="component" value="Unassembled WGS sequence"/>
</dbReference>